<reference evidence="2 3" key="1">
    <citation type="journal article" date="2013" name="Genome Announc.">
        <title>Draft genome sequences for three mercury-methylating, sulfate-reducing bacteria.</title>
        <authorList>
            <person name="Brown S.D."/>
            <person name="Hurt R.A.Jr."/>
            <person name="Gilmour C.C."/>
            <person name="Elias D.A."/>
        </authorList>
    </citation>
    <scope>NUCLEOTIDE SEQUENCE [LARGE SCALE GENOMIC DNA]</scope>
    <source>
        <strain evidence="2 3">DSM 16529</strain>
    </source>
</reference>
<evidence type="ECO:0000256" key="1">
    <source>
        <dbReference type="SAM" id="Phobius"/>
    </source>
</evidence>
<dbReference type="eggNOG" id="ENOG5032SDN">
    <property type="taxonomic scope" value="Bacteria"/>
</dbReference>
<dbReference type="PATRIC" id="fig|1121439.3.peg.18"/>
<evidence type="ECO:0000313" key="2">
    <source>
        <dbReference type="EMBL" id="EPR36110.1"/>
    </source>
</evidence>
<dbReference type="EMBL" id="ATHI01000001">
    <property type="protein sequence ID" value="EPR36110.1"/>
    <property type="molecule type" value="Genomic_DNA"/>
</dbReference>
<comment type="caution">
    <text evidence="2">The sequence shown here is derived from an EMBL/GenBank/DDBJ whole genome shotgun (WGS) entry which is preliminary data.</text>
</comment>
<evidence type="ECO:0000313" key="3">
    <source>
        <dbReference type="Proteomes" id="UP000014975"/>
    </source>
</evidence>
<keyword evidence="3" id="KW-1185">Reference proteome</keyword>
<feature type="transmembrane region" description="Helical" evidence="1">
    <location>
        <begin position="20"/>
        <end position="51"/>
    </location>
</feature>
<protein>
    <submittedName>
        <fullName evidence="2">Uncharacterized protein</fullName>
    </submittedName>
</protein>
<sequence>MTMLDPVLIVPFELALSAGLPSFLAFFTGTVAVCLLCVLVGELTMSLAYFINRDHYAKMRKEMVRHQNLSIKAIMLKDKESYKACNTVANEAFGKSFFANIALFSAALWPACFALAWMGLRFSGLDFTIPLLGVQVGYMLIFVLTYVAVRVSFARWARPRLWPFNRIVEAMRRNEDCGEEMMSWGDLMPRAPAKKEVQDKDGKTAGHPA</sequence>
<feature type="transmembrane region" description="Helical" evidence="1">
    <location>
        <begin position="97"/>
        <end position="120"/>
    </location>
</feature>
<dbReference type="AlphaFoldDB" id="S7THK8"/>
<gene>
    <name evidence="2" type="ORF">dsat_1638</name>
</gene>
<dbReference type="RefSeq" id="WP_020885524.1">
    <property type="nucleotide sequence ID" value="NZ_ATHI01000001.1"/>
</dbReference>
<keyword evidence="1" id="KW-0472">Membrane</keyword>
<dbReference type="Proteomes" id="UP000014975">
    <property type="component" value="Unassembled WGS sequence"/>
</dbReference>
<keyword evidence="1" id="KW-0812">Transmembrane</keyword>
<proteinExistence type="predicted"/>
<dbReference type="STRING" id="1121439.dsat_1638"/>
<feature type="transmembrane region" description="Helical" evidence="1">
    <location>
        <begin position="132"/>
        <end position="153"/>
    </location>
</feature>
<keyword evidence="1" id="KW-1133">Transmembrane helix</keyword>
<organism evidence="2 3">
    <name type="scientific">Alkalidesulfovibrio alkalitolerans DSM 16529</name>
    <dbReference type="NCBI Taxonomy" id="1121439"/>
    <lineage>
        <taxon>Bacteria</taxon>
        <taxon>Pseudomonadati</taxon>
        <taxon>Thermodesulfobacteriota</taxon>
        <taxon>Desulfovibrionia</taxon>
        <taxon>Desulfovibrionales</taxon>
        <taxon>Desulfovibrionaceae</taxon>
        <taxon>Alkalidesulfovibrio</taxon>
    </lineage>
</organism>
<accession>S7THK8</accession>
<name>S7THK8_9BACT</name>